<dbReference type="InterPro" id="IPR014917">
    <property type="entry name" value="DUF1800"/>
</dbReference>
<dbReference type="Proteomes" id="UP001445732">
    <property type="component" value="Unassembled WGS sequence"/>
</dbReference>
<sequence>MMTLEASIAVNRFGLGATTADVARAGSDPRGWLNDQISNPSAFLLPVRNLPTSAQAGASLTAYLASRRQARTAAPDPAGSPSMSEQAQMAAVVQPLRQLNQAAYRDVAARVSHGLTTETGFAERLVYFWSNHFTVAATKAQTIPFVGPFEREAIRPHLTGSFADLLIAAIQHPGMLLYLDQVQSTGPNSQIGQRRDGGLNENLAREILELHTVGVHAGYTQDDVIEFARALTGWVLAGERTQRFMPQAEPGAFVFLAAMHEPGARTVLGVRYPEGGVDQGLGILRDLARRPATARHVATKLARHFVADTPPAELVAHLEGVYLQTEGDLPSLHRALVTHDAAWRPEQQKLKTPNEFLLSAMRLTGQTRPDSRALLQTYQTLGQPPFRAPSPAGWPDDAASWSGPDALMKRIEWAQAYAEGVTLSQRPEDIAAAALGSLFSDASRQSVRRAESPSQGLVLALMSPEFQRR</sequence>
<evidence type="ECO:0000313" key="1">
    <source>
        <dbReference type="EMBL" id="MEQ7154532.1"/>
    </source>
</evidence>
<name>A0ABV1NKZ8_9CAUL</name>
<comment type="caution">
    <text evidence="1">The sequence shown here is derived from an EMBL/GenBank/DDBJ whole genome shotgun (WGS) entry which is preliminary data.</text>
</comment>
<evidence type="ECO:0000313" key="2">
    <source>
        <dbReference type="Proteomes" id="UP001445732"/>
    </source>
</evidence>
<keyword evidence="2" id="KW-1185">Reference proteome</keyword>
<protein>
    <submittedName>
        <fullName evidence="1">DUF1800 domain-containing protein</fullName>
    </submittedName>
</protein>
<accession>A0ABV1NKZ8</accession>
<reference evidence="1 2" key="1">
    <citation type="submission" date="2024-06" db="EMBL/GenBank/DDBJ databases">
        <title>Brevundimonas sp. C11.</title>
        <authorList>
            <person name="Maltman C."/>
        </authorList>
    </citation>
    <scope>NUCLEOTIDE SEQUENCE [LARGE SCALE GENOMIC DNA]</scope>
    <source>
        <strain evidence="1 2">C11</strain>
    </source>
</reference>
<gene>
    <name evidence="1" type="ORF">ABN401_04830</name>
</gene>
<dbReference type="RefSeq" id="WP_349683699.1">
    <property type="nucleotide sequence ID" value="NZ_JBEGDD010000003.1"/>
</dbReference>
<dbReference type="EMBL" id="JBEGDD010000003">
    <property type="protein sequence ID" value="MEQ7154532.1"/>
    <property type="molecule type" value="Genomic_DNA"/>
</dbReference>
<proteinExistence type="predicted"/>
<dbReference type="Pfam" id="PF08811">
    <property type="entry name" value="DUF1800"/>
    <property type="match status" value="1"/>
</dbReference>
<organism evidence="1 2">
    <name type="scientific">Brevundimonas aurifodinae</name>
    <dbReference type="NCBI Taxonomy" id="1508312"/>
    <lineage>
        <taxon>Bacteria</taxon>
        <taxon>Pseudomonadati</taxon>
        <taxon>Pseudomonadota</taxon>
        <taxon>Alphaproteobacteria</taxon>
        <taxon>Caulobacterales</taxon>
        <taxon>Caulobacteraceae</taxon>
        <taxon>Brevundimonas</taxon>
    </lineage>
</organism>